<dbReference type="SUPFAM" id="SSF53335">
    <property type="entry name" value="S-adenosyl-L-methionine-dependent methyltransferases"/>
    <property type="match status" value="1"/>
</dbReference>
<dbReference type="CDD" id="cd02440">
    <property type="entry name" value="AdoMet_MTases"/>
    <property type="match status" value="1"/>
</dbReference>
<dbReference type="KEGG" id="als:DJ013_03915"/>
<dbReference type="InterPro" id="IPR029063">
    <property type="entry name" value="SAM-dependent_MTases_sf"/>
</dbReference>
<keyword evidence="2" id="KW-0808">Transferase</keyword>
<evidence type="ECO:0000259" key="4">
    <source>
        <dbReference type="Pfam" id="PF08241"/>
    </source>
</evidence>
<dbReference type="InterPro" id="IPR013216">
    <property type="entry name" value="Methyltransf_11"/>
</dbReference>
<dbReference type="GO" id="GO:0032259">
    <property type="term" value="P:methylation"/>
    <property type="evidence" value="ECO:0007669"/>
    <property type="project" value="UniProtKB-KW"/>
</dbReference>
<keyword evidence="3" id="KW-0949">S-adenosyl-L-methionine</keyword>
<dbReference type="GO" id="GO:0008757">
    <property type="term" value="F:S-adenosylmethionine-dependent methyltransferase activity"/>
    <property type="evidence" value="ECO:0007669"/>
    <property type="project" value="InterPro"/>
</dbReference>
<evidence type="ECO:0000256" key="1">
    <source>
        <dbReference type="ARBA" id="ARBA00022603"/>
    </source>
</evidence>
<evidence type="ECO:0000313" key="6">
    <source>
        <dbReference type="Proteomes" id="UP000249873"/>
    </source>
</evidence>
<feature type="domain" description="Methyltransferase type 11" evidence="4">
    <location>
        <begin position="46"/>
        <end position="142"/>
    </location>
</feature>
<keyword evidence="1" id="KW-0489">Methyltransferase</keyword>
<dbReference type="PROSITE" id="PS01184">
    <property type="entry name" value="UBIE_2"/>
    <property type="match status" value="1"/>
</dbReference>
<evidence type="ECO:0000313" key="5">
    <source>
        <dbReference type="EMBL" id="AWV97361.1"/>
    </source>
</evidence>
<protein>
    <recommendedName>
        <fullName evidence="4">Methyltransferase type 11 domain-containing protein</fullName>
    </recommendedName>
</protein>
<keyword evidence="6" id="KW-1185">Reference proteome</keyword>
<evidence type="ECO:0000256" key="3">
    <source>
        <dbReference type="ARBA" id="ARBA00022691"/>
    </source>
</evidence>
<dbReference type="Pfam" id="PF08241">
    <property type="entry name" value="Methyltransf_11"/>
    <property type="match status" value="1"/>
</dbReference>
<dbReference type="AlphaFoldDB" id="A0A2Z4G851"/>
<sequence length="209" mass="23801">MAYIPALKYHFLTPIYDWFIKLSVPEKEVKSRAIDLAEINADDKVLDFGCGTATLCELLLAKHKVAVMVGLDVDPRILEIAKKKSIPGLTLKAFDGETIPFQDQYFDKVISSWVFHHLTTAEKLSAFKELKRVLKPDGVFVLADWGKASNPVQRILFFILQVFDNFHTTSANVNGEIRNYLEEAGFQNIEECGHRNTLLGTLRYWKISH</sequence>
<evidence type="ECO:0000256" key="2">
    <source>
        <dbReference type="ARBA" id="ARBA00022679"/>
    </source>
</evidence>
<dbReference type="EMBL" id="CP029480">
    <property type="protein sequence ID" value="AWV97361.1"/>
    <property type="molecule type" value="Genomic_DNA"/>
</dbReference>
<dbReference type="InterPro" id="IPR023576">
    <property type="entry name" value="UbiE/COQ5_MeTrFase_CS"/>
</dbReference>
<dbReference type="Proteomes" id="UP000249873">
    <property type="component" value="Chromosome"/>
</dbReference>
<accession>A0A2Z4G851</accession>
<dbReference type="OrthoDB" id="1493020at2"/>
<dbReference type="Gene3D" id="3.40.50.150">
    <property type="entry name" value="Vaccinia Virus protein VP39"/>
    <property type="match status" value="1"/>
</dbReference>
<dbReference type="RefSeq" id="WP_111370463.1">
    <property type="nucleotide sequence ID" value="NZ_CP029480.1"/>
</dbReference>
<proteinExistence type="predicted"/>
<name>A0A2Z4G851_9BACT</name>
<reference evidence="5 6" key="1">
    <citation type="submission" date="2018-05" db="EMBL/GenBank/DDBJ databases">
        <title>Complete genome sequence of Arcticibacterium luteifluviistationis SM1504T, a cytophagaceae bacterium isolated from Arctic surface seawater.</title>
        <authorList>
            <person name="Li Y."/>
            <person name="Qin Q.-L."/>
        </authorList>
    </citation>
    <scope>NUCLEOTIDE SEQUENCE [LARGE SCALE GENOMIC DNA]</scope>
    <source>
        <strain evidence="5 6">SM1504</strain>
    </source>
</reference>
<gene>
    <name evidence="5" type="ORF">DJ013_03915</name>
</gene>
<organism evidence="5 6">
    <name type="scientific">Arcticibacterium luteifluviistationis</name>
    <dbReference type="NCBI Taxonomy" id="1784714"/>
    <lineage>
        <taxon>Bacteria</taxon>
        <taxon>Pseudomonadati</taxon>
        <taxon>Bacteroidota</taxon>
        <taxon>Cytophagia</taxon>
        <taxon>Cytophagales</taxon>
        <taxon>Leadbetterellaceae</taxon>
        <taxon>Arcticibacterium</taxon>
    </lineage>
</organism>
<dbReference type="PANTHER" id="PTHR43591">
    <property type="entry name" value="METHYLTRANSFERASE"/>
    <property type="match status" value="1"/>
</dbReference>